<evidence type="ECO:0000256" key="4">
    <source>
        <dbReference type="ARBA" id="ARBA00022801"/>
    </source>
</evidence>
<proteinExistence type="inferred from homology"/>
<keyword evidence="5" id="KW-0325">Glycoprotein</keyword>
<dbReference type="Proteomes" id="UP001176961">
    <property type="component" value="Unassembled WGS sequence"/>
</dbReference>
<evidence type="ECO:0000256" key="1">
    <source>
        <dbReference type="ARBA" id="ARBA00011079"/>
    </source>
</evidence>
<accession>A0AA36GPB7</accession>
<keyword evidence="8" id="KW-1185">Reference proteome</keyword>
<dbReference type="AlphaFoldDB" id="A0AA36GPB7"/>
<dbReference type="GO" id="GO:0070008">
    <property type="term" value="F:serine-type exopeptidase activity"/>
    <property type="evidence" value="ECO:0007669"/>
    <property type="project" value="InterPro"/>
</dbReference>
<sequence length="1075" mass="121754">MASADRVLLFVIQICIVSCWEPQFFLGRPMFGMRSGHEYLQLLLLEKETGQSLRNKVPGAALADGPVEKFFYQKLDHFDPTDTATWRQRYFQNSHYYNGTNVVFLMIGGEGPENIAWVANENYPFVKWAKQYGAIMFALEHRFYGESRPTTDQSVENLRYLSSRQALEDLASFIKAMNKEHNLENPRWITFGGSYPGDLSLWARQKYPDLIAGAVGSSAPVDAVVDFWGYLDVVENALRSYSNDCAEKVREGFATIENLMLTPEGRNHLSDVFVLEPKFSEFANITYNDKQFFYMTLFGKFQEAVQYSEDNMGRFIDGYGIPQVCKIMTEGSDPLLQLQNVNKYMSYRGFTYTSNSYQEMIEYLRRTEFGSELDFDSSSRSWLWQTCTEFGYYQSTDGGPNGIFGTGTPLTLYFNMCADVFGDAYNSTAIAAAVHRTQMEYGGSERYKGTNVVIPNGSVDPWHALGKYTSNDISVVWYLVNGTAHCADMYPPSDKDKPGLKKVRILIEKSLDKWLKSRIIDKDEAQIKTRTKPQAQALLRPEQRKPFVKRLTTVETFPEWKHNKRAFLGRPPHGLLPPPDKGYSKRNAAYKKMYFLQPFDHFDNQNPNYFEQQVLVNSQWAKSGGPNFLKIGGESPQTDKWVANEDLPYLQWAKKYGATVHSLEHRYYGESIVGGTSQNPNPDLKYLSSLQMLYDIADYIQSVNYHTKNSGPWIVFGGSYAGNLAAWARQLFPELITGAVGSSAPVEAKLDFYEYLEVVEKAIRDYNTSCADNIKQGFANMHKLALTGTGRKTLSDLFKLVPPWDKNTHVTSLNLEFFFSNIYGQFQGAVQYSGDNTGAYADGYGIPEMCGFMTDGAKTPIQNIASFNEFMVKFYSGEETFNGTENSYSNFITNLKESRLHGPKAGSSYLWTWQTCTEFGYFQSSDTGSGMFGSPTPVNLFTRMCIDLFGKEYTAMAIQNNIDRINHQYGGRDFFNGTNVVIPNGSIDPWHALGLYEPNDPSVVSYLIKGTAHCADMYPPREQDLPDLVKAREIIEENIDKWLRGTPEPTPEVSPSLLGMTLLAMLLTAMALAFW</sequence>
<reference evidence="7" key="1">
    <citation type="submission" date="2023-07" db="EMBL/GenBank/DDBJ databases">
        <authorList>
            <consortium name="CYATHOMIX"/>
        </authorList>
    </citation>
    <scope>NUCLEOTIDE SEQUENCE</scope>
    <source>
        <strain evidence="7">N/A</strain>
    </source>
</reference>
<dbReference type="EMBL" id="CATQJL010000112">
    <property type="protein sequence ID" value="CAJ0595738.1"/>
    <property type="molecule type" value="Genomic_DNA"/>
</dbReference>
<dbReference type="InterPro" id="IPR042269">
    <property type="entry name" value="Ser_carbopepase_S28_SKS"/>
</dbReference>
<evidence type="ECO:0000256" key="6">
    <source>
        <dbReference type="SAM" id="SignalP"/>
    </source>
</evidence>
<gene>
    <name evidence="7" type="ORF">CYNAS_LOCUS7721</name>
</gene>
<dbReference type="Pfam" id="PF05577">
    <property type="entry name" value="Peptidase_S28"/>
    <property type="match status" value="2"/>
</dbReference>
<dbReference type="Gene3D" id="1.20.120.980">
    <property type="entry name" value="Serine carboxypeptidase S28, SKS domain"/>
    <property type="match status" value="2"/>
</dbReference>
<evidence type="ECO:0000256" key="5">
    <source>
        <dbReference type="ARBA" id="ARBA00023180"/>
    </source>
</evidence>
<feature type="chain" id="PRO_5041374419" evidence="6">
    <location>
        <begin position="20"/>
        <end position="1075"/>
    </location>
</feature>
<protein>
    <submittedName>
        <fullName evidence="7">Uncharacterized protein</fullName>
    </submittedName>
</protein>
<dbReference type="GO" id="GO:0006508">
    <property type="term" value="P:proteolysis"/>
    <property type="evidence" value="ECO:0007669"/>
    <property type="project" value="UniProtKB-KW"/>
</dbReference>
<dbReference type="GO" id="GO:0008239">
    <property type="term" value="F:dipeptidyl-peptidase activity"/>
    <property type="evidence" value="ECO:0007669"/>
    <property type="project" value="TreeGrafter"/>
</dbReference>
<organism evidence="7 8">
    <name type="scientific">Cylicocyclus nassatus</name>
    <name type="common">Nematode worm</name>
    <dbReference type="NCBI Taxonomy" id="53992"/>
    <lineage>
        <taxon>Eukaryota</taxon>
        <taxon>Metazoa</taxon>
        <taxon>Ecdysozoa</taxon>
        <taxon>Nematoda</taxon>
        <taxon>Chromadorea</taxon>
        <taxon>Rhabditida</taxon>
        <taxon>Rhabditina</taxon>
        <taxon>Rhabditomorpha</taxon>
        <taxon>Strongyloidea</taxon>
        <taxon>Strongylidae</taxon>
        <taxon>Cylicocyclus</taxon>
    </lineage>
</organism>
<evidence type="ECO:0000256" key="3">
    <source>
        <dbReference type="ARBA" id="ARBA00022729"/>
    </source>
</evidence>
<keyword evidence="3 6" id="KW-0732">Signal</keyword>
<dbReference type="PANTHER" id="PTHR11010">
    <property type="entry name" value="PROTEASE S28 PRO-X CARBOXYPEPTIDASE-RELATED"/>
    <property type="match status" value="1"/>
</dbReference>
<dbReference type="Gene3D" id="3.40.50.1820">
    <property type="entry name" value="alpha/beta hydrolase"/>
    <property type="match status" value="2"/>
</dbReference>
<dbReference type="InterPro" id="IPR029058">
    <property type="entry name" value="AB_hydrolase_fold"/>
</dbReference>
<dbReference type="FunFam" id="1.20.120.980:FF:000003">
    <property type="entry name" value="Serine protease 16"/>
    <property type="match status" value="2"/>
</dbReference>
<evidence type="ECO:0000313" key="7">
    <source>
        <dbReference type="EMBL" id="CAJ0595738.1"/>
    </source>
</evidence>
<evidence type="ECO:0000313" key="8">
    <source>
        <dbReference type="Proteomes" id="UP001176961"/>
    </source>
</evidence>
<dbReference type="InterPro" id="IPR008758">
    <property type="entry name" value="Peptidase_S28"/>
</dbReference>
<feature type="signal peptide" evidence="6">
    <location>
        <begin position="1"/>
        <end position="19"/>
    </location>
</feature>
<evidence type="ECO:0000256" key="2">
    <source>
        <dbReference type="ARBA" id="ARBA00022670"/>
    </source>
</evidence>
<dbReference type="PANTHER" id="PTHR11010:SF105">
    <property type="entry name" value="PEPTIDASE S28-RELATED"/>
    <property type="match status" value="1"/>
</dbReference>
<comment type="similarity">
    <text evidence="1">Belongs to the peptidase S28 family.</text>
</comment>
<keyword evidence="2" id="KW-0645">Protease</keyword>
<name>A0AA36GPB7_CYLNA</name>
<keyword evidence="4" id="KW-0378">Hydrolase</keyword>
<comment type="caution">
    <text evidence="7">The sequence shown here is derived from an EMBL/GenBank/DDBJ whole genome shotgun (WGS) entry which is preliminary data.</text>
</comment>
<dbReference type="SUPFAM" id="SSF53474">
    <property type="entry name" value="alpha/beta-Hydrolases"/>
    <property type="match status" value="2"/>
</dbReference>